<evidence type="ECO:0000313" key="2">
    <source>
        <dbReference type="Proteomes" id="UP001501126"/>
    </source>
</evidence>
<sequence length="326" mass="37518">MFPPELKAQESKLFDFKDSSIHYNLYKRRWIIDIGTGFNSTHLSYNLKYDGHGKVNMIPNTPFVFQAGVHYLGVRLGLTFKLPVNTLNPKLYGKSNYLNLDLGFAIKRINFAVDINYFKGFAYLNQQAADTVDLTEKHGIHPDYTTATVGLHVRYFFRKGFHYKAFQGKVADYKRSSLSPYIYGYLGGIGISNEKNYLLSDFQRTVSEDNSNMNRLGSFELGAIPGLAYVYKKDWFQGGILAGFGPLLQVKSYKTPDNSRGFLGLSTRTDLMLVLGVQKTKWFLNLSGEFQFRRINIKNINFQQYYFDVRLSGGYRFKEKARKKKK</sequence>
<keyword evidence="2" id="KW-1185">Reference proteome</keyword>
<name>A0ABP3Y349_9FLAO</name>
<dbReference type="EMBL" id="BAAAFH010000011">
    <property type="protein sequence ID" value="GAA0875905.1"/>
    <property type="molecule type" value="Genomic_DNA"/>
</dbReference>
<comment type="caution">
    <text evidence="1">The sequence shown here is derived from an EMBL/GenBank/DDBJ whole genome shotgun (WGS) entry which is preliminary data.</text>
</comment>
<protein>
    <recommendedName>
        <fullName evidence="3">DUF4421 domain-containing protein</fullName>
    </recommendedName>
</protein>
<evidence type="ECO:0008006" key="3">
    <source>
        <dbReference type="Google" id="ProtNLM"/>
    </source>
</evidence>
<reference evidence="2" key="1">
    <citation type="journal article" date="2019" name="Int. J. Syst. Evol. Microbiol.">
        <title>The Global Catalogue of Microorganisms (GCM) 10K type strain sequencing project: providing services to taxonomists for standard genome sequencing and annotation.</title>
        <authorList>
            <consortium name="The Broad Institute Genomics Platform"/>
            <consortium name="The Broad Institute Genome Sequencing Center for Infectious Disease"/>
            <person name="Wu L."/>
            <person name="Ma J."/>
        </authorList>
    </citation>
    <scope>NUCLEOTIDE SEQUENCE [LARGE SCALE GENOMIC DNA]</scope>
    <source>
        <strain evidence="2">JCM 16083</strain>
    </source>
</reference>
<organism evidence="1 2">
    <name type="scientific">Wandonia haliotis</name>
    <dbReference type="NCBI Taxonomy" id="574963"/>
    <lineage>
        <taxon>Bacteria</taxon>
        <taxon>Pseudomonadati</taxon>
        <taxon>Bacteroidota</taxon>
        <taxon>Flavobacteriia</taxon>
        <taxon>Flavobacteriales</taxon>
        <taxon>Crocinitomicaceae</taxon>
        <taxon>Wandonia</taxon>
    </lineage>
</organism>
<dbReference type="Proteomes" id="UP001501126">
    <property type="component" value="Unassembled WGS sequence"/>
</dbReference>
<gene>
    <name evidence="1" type="ORF">GCM10009118_23140</name>
</gene>
<proteinExistence type="predicted"/>
<evidence type="ECO:0000313" key="1">
    <source>
        <dbReference type="EMBL" id="GAA0875905.1"/>
    </source>
</evidence>
<accession>A0ABP3Y349</accession>